<keyword evidence="1" id="KW-0175">Coiled coil</keyword>
<keyword evidence="2" id="KW-1133">Transmembrane helix</keyword>
<evidence type="ECO:0000313" key="4">
    <source>
        <dbReference type="Proteomes" id="UP000199420"/>
    </source>
</evidence>
<evidence type="ECO:0008006" key="5">
    <source>
        <dbReference type="Google" id="ProtNLM"/>
    </source>
</evidence>
<dbReference type="RefSeq" id="WP_091335077.1">
    <property type="nucleotide sequence ID" value="NZ_FNYC01000002.1"/>
</dbReference>
<sequence>MASRPPPRFVVRPHDEASLRRRRRRLWLGAAWLASMLLTAIVVGTLAWRTTPAAIDHREARQLAAQNEQLKQQIANLKRAQQVTEIATKSLRGTLTERDEEINGLRADLGFYSRLVGGNAQREGLKVQEVQLRPVSGSHAWNLALSLTQNAKRGSDVNGTVTISVEGVRGDKVVALDWPALGDAAQKDGLPFRFRYFQQLHATFMLPADFKPTRLRIHVKPEGDEAVDRAVAWNDALSGNLTTIEGGN</sequence>
<dbReference type="STRING" id="529704.SAMN02927913_1303"/>
<dbReference type="OrthoDB" id="7056878at2"/>
<dbReference type="Proteomes" id="UP000199420">
    <property type="component" value="Unassembled WGS sequence"/>
</dbReference>
<feature type="transmembrane region" description="Helical" evidence="2">
    <location>
        <begin position="26"/>
        <end position="48"/>
    </location>
</feature>
<gene>
    <name evidence="3" type="ORF">SAMN04487997_1388</name>
</gene>
<evidence type="ECO:0000256" key="2">
    <source>
        <dbReference type="SAM" id="Phobius"/>
    </source>
</evidence>
<dbReference type="Pfam" id="PF20567">
    <property type="entry name" value="DUF6776"/>
    <property type="match status" value="1"/>
</dbReference>
<dbReference type="AlphaFoldDB" id="A0A1H6SSD7"/>
<organism evidence="3 4">
    <name type="scientific">Frateuria terrea</name>
    <dbReference type="NCBI Taxonomy" id="529704"/>
    <lineage>
        <taxon>Bacteria</taxon>
        <taxon>Pseudomonadati</taxon>
        <taxon>Pseudomonadota</taxon>
        <taxon>Gammaproteobacteria</taxon>
        <taxon>Lysobacterales</taxon>
        <taxon>Rhodanobacteraceae</taxon>
        <taxon>Frateuria</taxon>
    </lineage>
</organism>
<reference evidence="3 4" key="1">
    <citation type="submission" date="2016-10" db="EMBL/GenBank/DDBJ databases">
        <authorList>
            <person name="de Groot N.N."/>
        </authorList>
    </citation>
    <scope>NUCLEOTIDE SEQUENCE [LARGE SCALE GENOMIC DNA]</scope>
    <source>
        <strain evidence="3 4">DSM 26515</strain>
    </source>
</reference>
<dbReference type="EMBL" id="FNYC01000002">
    <property type="protein sequence ID" value="SEI66512.1"/>
    <property type="molecule type" value="Genomic_DNA"/>
</dbReference>
<keyword evidence="2" id="KW-0812">Transmembrane</keyword>
<evidence type="ECO:0000256" key="1">
    <source>
        <dbReference type="SAM" id="Coils"/>
    </source>
</evidence>
<evidence type="ECO:0000313" key="3">
    <source>
        <dbReference type="EMBL" id="SEI66512.1"/>
    </source>
</evidence>
<dbReference type="InterPro" id="IPR046703">
    <property type="entry name" value="DUF6776"/>
</dbReference>
<feature type="coiled-coil region" evidence="1">
    <location>
        <begin position="53"/>
        <end position="87"/>
    </location>
</feature>
<keyword evidence="4" id="KW-1185">Reference proteome</keyword>
<proteinExistence type="predicted"/>
<accession>A0A1H6SSD7</accession>
<keyword evidence="2" id="KW-0472">Membrane</keyword>
<name>A0A1H6SSD7_9GAMM</name>
<protein>
    <recommendedName>
        <fullName evidence="5">Transmembrane protein</fullName>
    </recommendedName>
</protein>